<comment type="caution">
    <text evidence="6">The sequence shown here is derived from an EMBL/GenBank/DDBJ whole genome shotgun (WGS) entry which is preliminary data.</text>
</comment>
<evidence type="ECO:0000256" key="4">
    <source>
        <dbReference type="HAMAP-Rule" id="MF_01401"/>
    </source>
</evidence>
<dbReference type="NCBIfam" id="TIGR00401">
    <property type="entry name" value="msrA"/>
    <property type="match status" value="1"/>
</dbReference>
<dbReference type="Pfam" id="PF01625">
    <property type="entry name" value="PMSR"/>
    <property type="match status" value="1"/>
</dbReference>
<evidence type="ECO:0000256" key="3">
    <source>
        <dbReference type="ARBA" id="ARBA00048782"/>
    </source>
</evidence>
<dbReference type="GO" id="GO:0008113">
    <property type="term" value="F:peptide-methionine (S)-S-oxide reductase activity"/>
    <property type="evidence" value="ECO:0007669"/>
    <property type="project" value="UniProtKB-UniRule"/>
</dbReference>
<dbReference type="HAMAP" id="MF_01401">
    <property type="entry name" value="MsrA"/>
    <property type="match status" value="1"/>
</dbReference>
<dbReference type="SUPFAM" id="SSF55068">
    <property type="entry name" value="Peptide methionine sulfoxide reductase"/>
    <property type="match status" value="1"/>
</dbReference>
<evidence type="ECO:0000313" key="7">
    <source>
        <dbReference type="Proteomes" id="UP001155128"/>
    </source>
</evidence>
<keyword evidence="1 4" id="KW-0560">Oxidoreductase</keyword>
<dbReference type="AlphaFoldDB" id="A0A9X2EHH1"/>
<accession>A0A9X2EHH1</accession>
<dbReference type="PANTHER" id="PTHR43774:SF1">
    <property type="entry name" value="PEPTIDE METHIONINE SULFOXIDE REDUCTASE MSRA 2"/>
    <property type="match status" value="1"/>
</dbReference>
<reference evidence="6" key="1">
    <citation type="submission" date="2022-06" db="EMBL/GenBank/DDBJ databases">
        <title>Sphingomicrobium sedimins sp. nov., a marine bacterium isolated from tidal flat.</title>
        <authorList>
            <person name="Kim C.-H."/>
            <person name="Yoo Y."/>
            <person name="Kim J.-J."/>
        </authorList>
    </citation>
    <scope>NUCLEOTIDE SEQUENCE</scope>
    <source>
        <strain evidence="6">GRR-S6-50</strain>
    </source>
</reference>
<dbReference type="InterPro" id="IPR036509">
    <property type="entry name" value="Met_Sox_Rdtase_MsrA_sf"/>
</dbReference>
<dbReference type="EMBL" id="JAMSHT010000001">
    <property type="protein sequence ID" value="MCM8556771.1"/>
    <property type="molecule type" value="Genomic_DNA"/>
</dbReference>
<name>A0A9X2EHH1_9SPHN</name>
<dbReference type="Gene3D" id="3.30.1060.10">
    <property type="entry name" value="Peptide methionine sulphoxide reductase MsrA"/>
    <property type="match status" value="1"/>
</dbReference>
<comment type="similarity">
    <text evidence="4">Belongs to the MsrA Met sulfoxide reductase family.</text>
</comment>
<dbReference type="PANTHER" id="PTHR43774">
    <property type="entry name" value="PEPTIDE METHIONINE SULFOXIDE REDUCTASE"/>
    <property type="match status" value="1"/>
</dbReference>
<gene>
    <name evidence="4 6" type="primary">msrA</name>
    <name evidence="6" type="ORF">NDO55_02930</name>
</gene>
<keyword evidence="7" id="KW-1185">Reference proteome</keyword>
<feature type="active site" evidence="4">
    <location>
        <position position="55"/>
    </location>
</feature>
<sequence length="221" mass="24402">MMHLGKVVAAVAAIWLIVGLSGMSSARALHERVPAPRTTIPNDRSTEVAIFAGGCFWGVEAVFEELEGVKSAVSGFSGGSSPTVTYQQVIRGGTGHAEAVRVTFDPRVISYGELMQVYFSVIADPTQLNRQGPDVGRHYRGAFFPIDDRQASQARAYIAQLDRAKIWDKPIVTAIEPYRHFVTAEAYHQDFARKNPFHPYIMQHDAPKVRAVKELFPDMVG</sequence>
<protein>
    <recommendedName>
        <fullName evidence="4">Peptide methionine sulfoxide reductase MsrA</fullName>
        <shortName evidence="4">Protein-methionine-S-oxide reductase</shortName>
        <ecNumber evidence="4">1.8.4.11</ecNumber>
    </recommendedName>
    <alternativeName>
        <fullName evidence="4">Peptide-methionine (S)-S-oxide reductase</fullName>
        <shortName evidence="4">Peptide Met(O) reductase</shortName>
    </alternativeName>
</protein>
<proteinExistence type="inferred from homology"/>
<evidence type="ECO:0000313" key="6">
    <source>
        <dbReference type="EMBL" id="MCM8556771.1"/>
    </source>
</evidence>
<comment type="function">
    <text evidence="4">Has an important function as a repair enzyme for proteins that have been inactivated by oxidation. Catalyzes the reversible oxidation-reduction of methionine sulfoxide in proteins to methionine.</text>
</comment>
<evidence type="ECO:0000259" key="5">
    <source>
        <dbReference type="Pfam" id="PF01625"/>
    </source>
</evidence>
<organism evidence="6 7">
    <name type="scientific">Sphingomicrobium sediminis</name>
    <dbReference type="NCBI Taxonomy" id="2950949"/>
    <lineage>
        <taxon>Bacteria</taxon>
        <taxon>Pseudomonadati</taxon>
        <taxon>Pseudomonadota</taxon>
        <taxon>Alphaproteobacteria</taxon>
        <taxon>Sphingomonadales</taxon>
        <taxon>Sphingomonadaceae</taxon>
        <taxon>Sphingomicrobium</taxon>
    </lineage>
</organism>
<dbReference type="InterPro" id="IPR002569">
    <property type="entry name" value="Met_Sox_Rdtase_MsrA_dom"/>
</dbReference>
<evidence type="ECO:0000256" key="1">
    <source>
        <dbReference type="ARBA" id="ARBA00023002"/>
    </source>
</evidence>
<dbReference type="EC" id="1.8.4.11" evidence="4"/>
<dbReference type="RefSeq" id="WP_252112255.1">
    <property type="nucleotide sequence ID" value="NZ_JAMSHT010000001.1"/>
</dbReference>
<comment type="catalytic activity">
    <reaction evidence="2 4">
        <text>L-methionyl-[protein] + [thioredoxin]-disulfide + H2O = L-methionyl-(S)-S-oxide-[protein] + [thioredoxin]-dithiol</text>
        <dbReference type="Rhea" id="RHEA:14217"/>
        <dbReference type="Rhea" id="RHEA-COMP:10698"/>
        <dbReference type="Rhea" id="RHEA-COMP:10700"/>
        <dbReference type="Rhea" id="RHEA-COMP:12313"/>
        <dbReference type="Rhea" id="RHEA-COMP:12315"/>
        <dbReference type="ChEBI" id="CHEBI:15377"/>
        <dbReference type="ChEBI" id="CHEBI:16044"/>
        <dbReference type="ChEBI" id="CHEBI:29950"/>
        <dbReference type="ChEBI" id="CHEBI:44120"/>
        <dbReference type="ChEBI" id="CHEBI:50058"/>
        <dbReference type="EC" id="1.8.4.11"/>
    </reaction>
</comment>
<dbReference type="Proteomes" id="UP001155128">
    <property type="component" value="Unassembled WGS sequence"/>
</dbReference>
<comment type="catalytic activity">
    <reaction evidence="3 4">
        <text>[thioredoxin]-disulfide + L-methionine + H2O = L-methionine (S)-S-oxide + [thioredoxin]-dithiol</text>
        <dbReference type="Rhea" id="RHEA:19993"/>
        <dbReference type="Rhea" id="RHEA-COMP:10698"/>
        <dbReference type="Rhea" id="RHEA-COMP:10700"/>
        <dbReference type="ChEBI" id="CHEBI:15377"/>
        <dbReference type="ChEBI" id="CHEBI:29950"/>
        <dbReference type="ChEBI" id="CHEBI:50058"/>
        <dbReference type="ChEBI" id="CHEBI:57844"/>
        <dbReference type="ChEBI" id="CHEBI:58772"/>
        <dbReference type="EC" id="1.8.4.11"/>
    </reaction>
</comment>
<feature type="domain" description="Peptide methionine sulphoxide reductase MsrA" evidence="5">
    <location>
        <begin position="49"/>
        <end position="200"/>
    </location>
</feature>
<evidence type="ECO:0000256" key="2">
    <source>
        <dbReference type="ARBA" id="ARBA00047806"/>
    </source>
</evidence>